<feature type="domain" description="GFO/IDH/MocA-like oxidoreductase" evidence="3">
    <location>
        <begin position="147"/>
        <end position="243"/>
    </location>
</feature>
<proteinExistence type="predicted"/>
<evidence type="ECO:0000259" key="3">
    <source>
        <dbReference type="Pfam" id="PF22725"/>
    </source>
</evidence>
<dbReference type="Proteomes" id="UP001529272">
    <property type="component" value="Unassembled WGS sequence"/>
</dbReference>
<dbReference type="SUPFAM" id="SSF55347">
    <property type="entry name" value="Glyceraldehyde-3-phosphate dehydrogenase-like, C-terminal domain"/>
    <property type="match status" value="1"/>
</dbReference>
<dbReference type="Pfam" id="PF01408">
    <property type="entry name" value="GFO_IDH_MocA"/>
    <property type="match status" value="1"/>
</dbReference>
<evidence type="ECO:0000256" key="1">
    <source>
        <dbReference type="ARBA" id="ARBA00023002"/>
    </source>
</evidence>
<evidence type="ECO:0000313" key="5">
    <source>
        <dbReference type="Proteomes" id="UP001529272"/>
    </source>
</evidence>
<dbReference type="Pfam" id="PF22725">
    <property type="entry name" value="GFO_IDH_MocA_C3"/>
    <property type="match status" value="1"/>
</dbReference>
<sequence>MSQFTPPRSAIIGAGMVGTVHAHAVRRAGGELAAISASTLRSSELSARRLGAGRAATAAEIFAADDIDVVHICTPNSLHLEQAAAALAAGKHVICEKPLAPTVADAQALVEAARTAGVVGAVSFVYRFYPMVREARHRLSGAAVWLMHGGYVQDHQAKADPTGWRSDPAQSGVSMTFADIGSHWCDLMEFVTGHRITAVFAAEAAVPRHSVRQDDGAVVAFRTDGGAIGSVVVSQASPGRKNQLSFSFDAREIAVQFDGERPDELIIGGLDATTVLFRDAAVLGAGAARYSLLPAGHPQGYQDCFNLFVADVYDAVRGGAAAPEGLPVFEDGLRAAEIHAAVAASVSSGGWAEVIDHRSPAAAALTGELPSGAHR</sequence>
<dbReference type="PANTHER" id="PTHR43818:SF11">
    <property type="entry name" value="BCDNA.GH03377"/>
    <property type="match status" value="1"/>
</dbReference>
<accession>A0ABT7P630</accession>
<dbReference type="Gene3D" id="3.30.360.10">
    <property type="entry name" value="Dihydrodipicolinate Reductase, domain 2"/>
    <property type="match status" value="1"/>
</dbReference>
<dbReference type="InterPro" id="IPR036291">
    <property type="entry name" value="NAD(P)-bd_dom_sf"/>
</dbReference>
<evidence type="ECO:0000313" key="4">
    <source>
        <dbReference type="EMBL" id="MDM3928741.1"/>
    </source>
</evidence>
<keyword evidence="5" id="KW-1185">Reference proteome</keyword>
<dbReference type="Gene3D" id="3.40.50.720">
    <property type="entry name" value="NAD(P)-binding Rossmann-like Domain"/>
    <property type="match status" value="1"/>
</dbReference>
<reference evidence="4 5" key="1">
    <citation type="submission" date="2023-06" db="EMBL/GenBank/DDBJ databases">
        <title>Itaconate inhibition of nontuberculous mycobacteria.</title>
        <authorList>
            <person name="Breen P."/>
            <person name="Zimbric M."/>
            <person name="Caverly L."/>
        </authorList>
    </citation>
    <scope>NUCLEOTIDE SEQUENCE [LARGE SCALE GENOMIC DNA]</scope>
    <source>
        <strain evidence="4 5">FLAC1071</strain>
    </source>
</reference>
<name>A0ABT7P630_MYCIT</name>
<comment type="caution">
    <text evidence="4">The sequence shown here is derived from an EMBL/GenBank/DDBJ whole genome shotgun (WGS) entry which is preliminary data.</text>
</comment>
<gene>
    <name evidence="4" type="ORF">QRB35_22410</name>
</gene>
<dbReference type="PANTHER" id="PTHR43818">
    <property type="entry name" value="BCDNA.GH03377"/>
    <property type="match status" value="1"/>
</dbReference>
<organism evidence="4 5">
    <name type="scientific">Mycobacterium intracellulare subsp. chimaera</name>
    <dbReference type="NCBI Taxonomy" id="222805"/>
    <lineage>
        <taxon>Bacteria</taxon>
        <taxon>Bacillati</taxon>
        <taxon>Actinomycetota</taxon>
        <taxon>Actinomycetes</taxon>
        <taxon>Mycobacteriales</taxon>
        <taxon>Mycobacteriaceae</taxon>
        <taxon>Mycobacterium</taxon>
        <taxon>Mycobacterium avium complex (MAC)</taxon>
    </lineage>
</organism>
<feature type="domain" description="Gfo/Idh/MocA-like oxidoreductase N-terminal" evidence="2">
    <location>
        <begin position="9"/>
        <end position="122"/>
    </location>
</feature>
<protein>
    <submittedName>
        <fullName evidence="4">Gfo/Idh/MocA family oxidoreductase</fullName>
    </submittedName>
</protein>
<dbReference type="InterPro" id="IPR050463">
    <property type="entry name" value="Gfo/Idh/MocA_oxidrdct_glycsds"/>
</dbReference>
<keyword evidence="1" id="KW-0560">Oxidoreductase</keyword>
<dbReference type="RefSeq" id="WP_232526974.1">
    <property type="nucleotide sequence ID" value="NZ_CP012886.2"/>
</dbReference>
<evidence type="ECO:0000259" key="2">
    <source>
        <dbReference type="Pfam" id="PF01408"/>
    </source>
</evidence>
<dbReference type="SUPFAM" id="SSF51735">
    <property type="entry name" value="NAD(P)-binding Rossmann-fold domains"/>
    <property type="match status" value="1"/>
</dbReference>
<dbReference type="EMBL" id="JASZZX010000025">
    <property type="protein sequence ID" value="MDM3928741.1"/>
    <property type="molecule type" value="Genomic_DNA"/>
</dbReference>
<dbReference type="InterPro" id="IPR000683">
    <property type="entry name" value="Gfo/Idh/MocA-like_OxRdtase_N"/>
</dbReference>
<dbReference type="InterPro" id="IPR055170">
    <property type="entry name" value="GFO_IDH_MocA-like_dom"/>
</dbReference>
<reference evidence="5" key="2">
    <citation type="submission" date="2023-06" db="EMBL/GenBank/DDBJ databases">
        <title>Itaconate inhibition of nontuberculous mycobacteria.</title>
        <authorList>
            <person name="Spilker T."/>
        </authorList>
    </citation>
    <scope>NUCLEOTIDE SEQUENCE [LARGE SCALE GENOMIC DNA]</scope>
    <source>
        <strain evidence="5">FLAC1071</strain>
    </source>
</reference>